<sequence>MSESVGEGGTGDKRQMKRIANRRSAQLSRKRKKVFIEELREENDDLRRKEMILRSIPDLIVVFDSAGKLWFVSHSVGRFLDFTPEELEGSSFWNRLCAESVRLMKAAFMDALAARKKDMETAPLGSGVWELQLVDKDGTLKIVTLHGVVHFSGEAPECVCSIRPRDGVVMKERRKQTVKLQTSGAENSNTVSSHETPAAAAATIDNSQRQQTDSQPREQPRIMHVIKPQQSVISNGSSSDDALVAKGIERPAATGGGRRVRGVHQISDGESIVSESGSDEDTLQC</sequence>
<dbReference type="GO" id="GO:0003700">
    <property type="term" value="F:DNA-binding transcription factor activity"/>
    <property type="evidence" value="ECO:0007669"/>
    <property type="project" value="InterPro"/>
</dbReference>
<protein>
    <recommendedName>
        <fullName evidence="3">PAS domain-containing protein</fullName>
    </recommendedName>
</protein>
<gene>
    <name evidence="4" type="ORF">ASEP1449_LOCUS4410</name>
</gene>
<dbReference type="SMART" id="SM00091">
    <property type="entry name" value="PAS"/>
    <property type="match status" value="1"/>
</dbReference>
<feature type="compositionally biased region" description="Polar residues" evidence="2">
    <location>
        <begin position="228"/>
        <end position="240"/>
    </location>
</feature>
<feature type="coiled-coil region" evidence="1">
    <location>
        <begin position="29"/>
        <end position="56"/>
    </location>
</feature>
<dbReference type="SUPFAM" id="SSF55785">
    <property type="entry name" value="PYP-like sensor domain (PAS domain)"/>
    <property type="match status" value="1"/>
</dbReference>
<proteinExistence type="predicted"/>
<keyword evidence="1" id="KW-0175">Coiled coil</keyword>
<feature type="compositionally biased region" description="Polar residues" evidence="2">
    <location>
        <begin position="204"/>
        <end position="214"/>
    </location>
</feature>
<organism evidence="4">
    <name type="scientific">Attheya septentrionalis</name>
    <dbReference type="NCBI Taxonomy" id="420275"/>
    <lineage>
        <taxon>Eukaryota</taxon>
        <taxon>Sar</taxon>
        <taxon>Stramenopiles</taxon>
        <taxon>Ochrophyta</taxon>
        <taxon>Bacillariophyta</taxon>
        <taxon>Coscinodiscophyceae</taxon>
        <taxon>Chaetocerotophycidae</taxon>
        <taxon>Chaetocerotales</taxon>
        <taxon>Attheyaceae</taxon>
        <taxon>Attheya</taxon>
    </lineage>
</organism>
<evidence type="ECO:0000256" key="1">
    <source>
        <dbReference type="SAM" id="Coils"/>
    </source>
</evidence>
<dbReference type="EMBL" id="HBHQ01006546">
    <property type="protein sequence ID" value="CAD9812585.1"/>
    <property type="molecule type" value="Transcribed_RNA"/>
</dbReference>
<dbReference type="NCBIfam" id="TIGR00229">
    <property type="entry name" value="sensory_box"/>
    <property type="match status" value="1"/>
</dbReference>
<feature type="region of interest" description="Disordered" evidence="2">
    <location>
        <begin position="1"/>
        <end position="25"/>
    </location>
</feature>
<name>A0A7S2XKK3_9STRA</name>
<reference evidence="4" key="1">
    <citation type="submission" date="2021-01" db="EMBL/GenBank/DDBJ databases">
        <authorList>
            <person name="Corre E."/>
            <person name="Pelletier E."/>
            <person name="Niang G."/>
            <person name="Scheremetjew M."/>
            <person name="Finn R."/>
            <person name="Kale V."/>
            <person name="Holt S."/>
            <person name="Cochrane G."/>
            <person name="Meng A."/>
            <person name="Brown T."/>
            <person name="Cohen L."/>
        </authorList>
    </citation>
    <scope>NUCLEOTIDE SEQUENCE</scope>
    <source>
        <strain evidence="4">CCMP2084</strain>
    </source>
</reference>
<dbReference type="CDD" id="cd14686">
    <property type="entry name" value="bZIP"/>
    <property type="match status" value="1"/>
</dbReference>
<dbReference type="AlphaFoldDB" id="A0A7S2XKK3"/>
<feature type="compositionally biased region" description="Polar residues" evidence="2">
    <location>
        <begin position="179"/>
        <end position="195"/>
    </location>
</feature>
<feature type="region of interest" description="Disordered" evidence="2">
    <location>
        <begin position="179"/>
        <end position="285"/>
    </location>
</feature>
<evidence type="ECO:0000256" key="2">
    <source>
        <dbReference type="SAM" id="MobiDB-lite"/>
    </source>
</evidence>
<evidence type="ECO:0000313" key="4">
    <source>
        <dbReference type="EMBL" id="CAD9812585.1"/>
    </source>
</evidence>
<dbReference type="InterPro" id="IPR000014">
    <property type="entry name" value="PAS"/>
</dbReference>
<accession>A0A7S2XKK3</accession>
<dbReference type="Gene3D" id="3.30.450.20">
    <property type="entry name" value="PAS domain"/>
    <property type="match status" value="1"/>
</dbReference>
<dbReference type="InterPro" id="IPR035965">
    <property type="entry name" value="PAS-like_dom_sf"/>
</dbReference>
<evidence type="ECO:0000259" key="3">
    <source>
        <dbReference type="PROSITE" id="PS50112"/>
    </source>
</evidence>
<dbReference type="CDD" id="cd00130">
    <property type="entry name" value="PAS"/>
    <property type="match status" value="1"/>
</dbReference>
<feature type="domain" description="PAS" evidence="3">
    <location>
        <begin position="45"/>
        <end position="115"/>
    </location>
</feature>
<dbReference type="PROSITE" id="PS50112">
    <property type="entry name" value="PAS"/>
    <property type="match status" value="1"/>
</dbReference>